<gene>
    <name evidence="1" type="ORF">H9724_08475</name>
</gene>
<accession>A0A9D2JPT0</accession>
<sequence>MEKRELTCIGCPLGCTVQVTLENGAVVSVTGNTCPRGDAYARKEVTAPTRIVTTTVPVRGGVLPAVSVKTAGDIPKNKIFDCVRALKTVTADAPVAIGQVILADAAGTGVDVIATKAVDAV</sequence>
<dbReference type="EMBL" id="DXBF01000066">
    <property type="protein sequence ID" value="HIZ62781.1"/>
    <property type="molecule type" value="Genomic_DNA"/>
</dbReference>
<evidence type="ECO:0000313" key="2">
    <source>
        <dbReference type="Proteomes" id="UP000824105"/>
    </source>
</evidence>
<dbReference type="PANTHER" id="PTHR39450:SF1">
    <property type="entry name" value="DUF1667 DOMAIN-CONTAINING PROTEIN"/>
    <property type="match status" value="1"/>
</dbReference>
<evidence type="ECO:0000313" key="1">
    <source>
        <dbReference type="EMBL" id="HIZ62781.1"/>
    </source>
</evidence>
<dbReference type="InterPro" id="IPR012460">
    <property type="entry name" value="DUF1667"/>
</dbReference>
<dbReference type="SUPFAM" id="SSF53706">
    <property type="entry name" value="Formate dehydrogenase/DMSO reductase, domains 1-3"/>
    <property type="match status" value="1"/>
</dbReference>
<name>A0A9D2JPT0_9FIRM</name>
<dbReference type="PANTHER" id="PTHR39450">
    <property type="entry name" value="MOLYBDOPTERIN OXIDOREDUCTASE, 4FE-4S CLUSTER-BINDING SUBUNIT"/>
    <property type="match status" value="1"/>
</dbReference>
<comment type="caution">
    <text evidence="1">The sequence shown here is derived from an EMBL/GenBank/DDBJ whole genome shotgun (WGS) entry which is preliminary data.</text>
</comment>
<reference evidence="1" key="2">
    <citation type="submission" date="2021-04" db="EMBL/GenBank/DDBJ databases">
        <authorList>
            <person name="Gilroy R."/>
        </authorList>
    </citation>
    <scope>NUCLEOTIDE SEQUENCE</scope>
    <source>
        <strain evidence="1">CHK188-11489</strain>
    </source>
</reference>
<dbReference type="InterPro" id="IPR036593">
    <property type="entry name" value="CPE0013-like_sf"/>
</dbReference>
<reference evidence="1" key="1">
    <citation type="journal article" date="2021" name="PeerJ">
        <title>Extensive microbial diversity within the chicken gut microbiome revealed by metagenomics and culture.</title>
        <authorList>
            <person name="Gilroy R."/>
            <person name="Ravi A."/>
            <person name="Getino M."/>
            <person name="Pursley I."/>
            <person name="Horton D.L."/>
            <person name="Alikhan N.F."/>
            <person name="Baker D."/>
            <person name="Gharbi K."/>
            <person name="Hall N."/>
            <person name="Watson M."/>
            <person name="Adriaenssens E.M."/>
            <person name="Foster-Nyarko E."/>
            <person name="Jarju S."/>
            <person name="Secka A."/>
            <person name="Antonio M."/>
            <person name="Oren A."/>
            <person name="Chaudhuri R.R."/>
            <person name="La Ragione R."/>
            <person name="Hildebrand F."/>
            <person name="Pallen M.J."/>
        </authorList>
    </citation>
    <scope>NUCLEOTIDE SEQUENCE</scope>
    <source>
        <strain evidence="1">CHK188-11489</strain>
    </source>
</reference>
<dbReference type="Gene3D" id="3.10.530.10">
    <property type="entry name" value="CPE0013-like"/>
    <property type="match status" value="1"/>
</dbReference>
<proteinExistence type="predicted"/>
<protein>
    <submittedName>
        <fullName evidence="1">DUF1667 domain-containing protein</fullName>
    </submittedName>
</protein>
<organism evidence="1 2">
    <name type="scientific">Candidatus Gemmiger avistercoris</name>
    <dbReference type="NCBI Taxonomy" id="2838606"/>
    <lineage>
        <taxon>Bacteria</taxon>
        <taxon>Bacillati</taxon>
        <taxon>Bacillota</taxon>
        <taxon>Clostridia</taxon>
        <taxon>Eubacteriales</taxon>
        <taxon>Gemmiger</taxon>
    </lineage>
</organism>
<dbReference type="Pfam" id="PF07892">
    <property type="entry name" value="DUF1667"/>
    <property type="match status" value="1"/>
</dbReference>
<dbReference type="SUPFAM" id="SSF160148">
    <property type="entry name" value="CPE0013-like"/>
    <property type="match status" value="1"/>
</dbReference>
<dbReference type="Proteomes" id="UP000824105">
    <property type="component" value="Unassembled WGS sequence"/>
</dbReference>
<dbReference type="AlphaFoldDB" id="A0A9D2JPT0"/>